<accession>A0A2Z6ZYZ9</accession>
<proteinExistence type="predicted"/>
<dbReference type="Proteomes" id="UP000250235">
    <property type="component" value="Unassembled WGS sequence"/>
</dbReference>
<keyword evidence="4" id="KW-1185">Reference proteome</keyword>
<evidence type="ECO:0000256" key="2">
    <source>
        <dbReference type="SAM" id="MobiDB-lite"/>
    </source>
</evidence>
<organism evidence="3 4">
    <name type="scientific">Dorcoceras hygrometricum</name>
    <dbReference type="NCBI Taxonomy" id="472368"/>
    <lineage>
        <taxon>Eukaryota</taxon>
        <taxon>Viridiplantae</taxon>
        <taxon>Streptophyta</taxon>
        <taxon>Embryophyta</taxon>
        <taxon>Tracheophyta</taxon>
        <taxon>Spermatophyta</taxon>
        <taxon>Magnoliopsida</taxon>
        <taxon>eudicotyledons</taxon>
        <taxon>Gunneridae</taxon>
        <taxon>Pentapetalae</taxon>
        <taxon>asterids</taxon>
        <taxon>lamiids</taxon>
        <taxon>Lamiales</taxon>
        <taxon>Gesneriaceae</taxon>
        <taxon>Didymocarpoideae</taxon>
        <taxon>Trichosporeae</taxon>
        <taxon>Loxocarpinae</taxon>
        <taxon>Dorcoceras</taxon>
    </lineage>
</organism>
<feature type="region of interest" description="Disordered" evidence="2">
    <location>
        <begin position="1"/>
        <end position="44"/>
    </location>
</feature>
<evidence type="ECO:0000256" key="1">
    <source>
        <dbReference type="SAM" id="Coils"/>
    </source>
</evidence>
<sequence>MSSIDERVVAETARSLGSASSSGGEGTSNPLDKSSHRRILNRINADEDRRSLDEVLIQHEKLMKELEEVRGGFNAEKRSLMDKLVASEASIERLQEEVQKVQEEAKGDLGFNGCLAQFRANGYSKTEHPAPFLSVLKALEDMPEEGEVETSSAPEK</sequence>
<reference evidence="3 4" key="1">
    <citation type="journal article" date="2015" name="Proc. Natl. Acad. Sci. U.S.A.">
        <title>The resurrection genome of Boea hygrometrica: A blueprint for survival of dehydration.</title>
        <authorList>
            <person name="Xiao L."/>
            <person name="Yang G."/>
            <person name="Zhang L."/>
            <person name="Yang X."/>
            <person name="Zhao S."/>
            <person name="Ji Z."/>
            <person name="Zhou Q."/>
            <person name="Hu M."/>
            <person name="Wang Y."/>
            <person name="Chen M."/>
            <person name="Xu Y."/>
            <person name="Jin H."/>
            <person name="Xiao X."/>
            <person name="Hu G."/>
            <person name="Bao F."/>
            <person name="Hu Y."/>
            <person name="Wan P."/>
            <person name="Li L."/>
            <person name="Deng X."/>
            <person name="Kuang T."/>
            <person name="Xiang C."/>
            <person name="Zhu J.K."/>
            <person name="Oliver M.J."/>
            <person name="He Y."/>
        </authorList>
    </citation>
    <scope>NUCLEOTIDE SEQUENCE [LARGE SCALE GENOMIC DNA]</scope>
    <source>
        <strain evidence="4">cv. XS01</strain>
    </source>
</reference>
<gene>
    <name evidence="3" type="ORF">F511_43169</name>
</gene>
<name>A0A2Z6ZYZ9_9LAMI</name>
<protein>
    <submittedName>
        <fullName evidence="3">Pentatricopeptide repeat-containing protein</fullName>
    </submittedName>
</protein>
<evidence type="ECO:0000313" key="4">
    <source>
        <dbReference type="Proteomes" id="UP000250235"/>
    </source>
</evidence>
<evidence type="ECO:0000313" key="3">
    <source>
        <dbReference type="EMBL" id="KZV14436.1"/>
    </source>
</evidence>
<dbReference type="AlphaFoldDB" id="A0A2Z6ZYZ9"/>
<feature type="coiled-coil region" evidence="1">
    <location>
        <begin position="49"/>
        <end position="104"/>
    </location>
</feature>
<keyword evidence="1" id="KW-0175">Coiled coil</keyword>
<dbReference type="EMBL" id="KV020590">
    <property type="protein sequence ID" value="KZV14436.1"/>
    <property type="molecule type" value="Genomic_DNA"/>
</dbReference>